<reference evidence="2 3" key="1">
    <citation type="journal article" date="2023" name="Nucleic Acids Res.">
        <title>The hologenome of Daphnia magna reveals possible DNA methylation and microbiome-mediated evolution of the host genome.</title>
        <authorList>
            <person name="Chaturvedi A."/>
            <person name="Li X."/>
            <person name="Dhandapani V."/>
            <person name="Marshall H."/>
            <person name="Kissane S."/>
            <person name="Cuenca-Cambronero M."/>
            <person name="Asole G."/>
            <person name="Calvet F."/>
            <person name="Ruiz-Romero M."/>
            <person name="Marangio P."/>
            <person name="Guigo R."/>
            <person name="Rago D."/>
            <person name="Mirbahai L."/>
            <person name="Eastwood N."/>
            <person name="Colbourne J.K."/>
            <person name="Zhou J."/>
            <person name="Mallon E."/>
            <person name="Orsini L."/>
        </authorList>
    </citation>
    <scope>NUCLEOTIDE SEQUENCE [LARGE SCALE GENOMIC DNA]</scope>
    <source>
        <strain evidence="2">LRV0_1</strain>
    </source>
</reference>
<gene>
    <name evidence="2" type="ORF">OUZ56_033126</name>
</gene>
<keyword evidence="3" id="KW-1185">Reference proteome</keyword>
<protein>
    <submittedName>
        <fullName evidence="2">Uncharacterized protein</fullName>
    </submittedName>
</protein>
<comment type="caution">
    <text evidence="2">The sequence shown here is derived from an EMBL/GenBank/DDBJ whole genome shotgun (WGS) entry which is preliminary data.</text>
</comment>
<evidence type="ECO:0000313" key="3">
    <source>
        <dbReference type="Proteomes" id="UP001234178"/>
    </source>
</evidence>
<proteinExistence type="predicted"/>
<name>A0ABR0BAA0_9CRUS</name>
<accession>A0ABR0BAA0</accession>
<dbReference type="Proteomes" id="UP001234178">
    <property type="component" value="Unassembled WGS sequence"/>
</dbReference>
<evidence type="ECO:0000256" key="1">
    <source>
        <dbReference type="SAM" id="MobiDB-lite"/>
    </source>
</evidence>
<dbReference type="EMBL" id="JAOYFB010000044">
    <property type="protein sequence ID" value="KAK4045502.1"/>
    <property type="molecule type" value="Genomic_DNA"/>
</dbReference>
<sequence>MRPLVRESRLRSFASTTVYVSAFAALFVAASGCNKSSDAKPDKSKVSDQKAEIPDNVSVNPMFAGKDDAPVGLQVRGLDGGSAVADGAAPAAPAAAGQEGLTLVSNGAEPRAARAYALSGKDVRVVIIKAKVSAEMGGKTQSADAPGFRLALAFAAKKDPKPADPKAAGFLLEGTLTKAELLMDTSADPKAAAMSQMLAAGAGLTFETILSPQGALGKTSVKAEGAKDPKSAQQVTQMLPQVFDVLVFPLPKEPIGVGAQWKDMAREEGGRADKPTTITRTFTLEKVDGEKMTVKVITQKVTPRQPFPEQNAPPGTTVEVLGNGRRHDGREDDDYRPGGEGLSVADDDDGGHPRRGEVAAAPPI</sequence>
<feature type="compositionally biased region" description="Basic and acidic residues" evidence="1">
    <location>
        <begin position="325"/>
        <end position="337"/>
    </location>
</feature>
<dbReference type="PROSITE" id="PS51257">
    <property type="entry name" value="PROKAR_LIPOPROTEIN"/>
    <property type="match status" value="1"/>
</dbReference>
<evidence type="ECO:0000313" key="2">
    <source>
        <dbReference type="EMBL" id="KAK4045502.1"/>
    </source>
</evidence>
<organism evidence="2 3">
    <name type="scientific">Daphnia magna</name>
    <dbReference type="NCBI Taxonomy" id="35525"/>
    <lineage>
        <taxon>Eukaryota</taxon>
        <taxon>Metazoa</taxon>
        <taxon>Ecdysozoa</taxon>
        <taxon>Arthropoda</taxon>
        <taxon>Crustacea</taxon>
        <taxon>Branchiopoda</taxon>
        <taxon>Diplostraca</taxon>
        <taxon>Cladocera</taxon>
        <taxon>Anomopoda</taxon>
        <taxon>Daphniidae</taxon>
        <taxon>Daphnia</taxon>
    </lineage>
</organism>
<feature type="region of interest" description="Disordered" evidence="1">
    <location>
        <begin position="299"/>
        <end position="364"/>
    </location>
</feature>